<accession>A0A2N3PRL0</accession>
<reference evidence="14" key="1">
    <citation type="submission" date="2017-12" db="EMBL/GenBank/DDBJ databases">
        <title>Draft genome sequence of Telmatospirillum siberiense 26-4b1T, an acidotolerant peatland alphaproteobacterium potentially involved in sulfur cycling.</title>
        <authorList>
            <person name="Hausmann B."/>
            <person name="Pjevac P."/>
            <person name="Schreck K."/>
            <person name="Herbold C.W."/>
            <person name="Daims H."/>
            <person name="Wagner M."/>
            <person name="Pester M."/>
            <person name="Loy A."/>
        </authorList>
    </citation>
    <scope>NUCLEOTIDE SEQUENCE [LARGE SCALE GENOMIC DNA]</scope>
    <source>
        <strain evidence="14">26-4b1</strain>
    </source>
</reference>
<evidence type="ECO:0000256" key="3">
    <source>
        <dbReference type="ARBA" id="ARBA00022617"/>
    </source>
</evidence>
<keyword evidence="8" id="KW-0472">Membrane</keyword>
<evidence type="ECO:0000256" key="5">
    <source>
        <dbReference type="ARBA" id="ARBA00022729"/>
    </source>
</evidence>
<dbReference type="OrthoDB" id="5523448at2"/>
<evidence type="ECO:0000313" key="14">
    <source>
        <dbReference type="Proteomes" id="UP000233293"/>
    </source>
</evidence>
<evidence type="ECO:0000256" key="2">
    <source>
        <dbReference type="ARBA" id="ARBA00022475"/>
    </source>
</evidence>
<evidence type="ECO:0000256" key="9">
    <source>
        <dbReference type="PIRSR" id="PIRSR000018-50"/>
    </source>
</evidence>
<protein>
    <submittedName>
        <fullName evidence="13">Alcohol dehydrogenase</fullName>
    </submittedName>
</protein>
<dbReference type="GO" id="GO:0020037">
    <property type="term" value="F:heme binding"/>
    <property type="evidence" value="ECO:0007669"/>
    <property type="project" value="InterPro"/>
</dbReference>
<feature type="binding site" description="axial binding residue" evidence="10">
    <location>
        <position position="195"/>
    </location>
    <ligand>
        <name>heme c</name>
        <dbReference type="ChEBI" id="CHEBI:61717"/>
        <label>2</label>
    </ligand>
    <ligandPart>
        <name>Fe</name>
        <dbReference type="ChEBI" id="CHEBI:18248"/>
    </ligandPart>
</feature>
<dbReference type="AlphaFoldDB" id="A0A2N3PRL0"/>
<dbReference type="InterPro" id="IPR036909">
    <property type="entry name" value="Cyt_c-like_dom_sf"/>
</dbReference>
<evidence type="ECO:0000256" key="6">
    <source>
        <dbReference type="ARBA" id="ARBA00022737"/>
    </source>
</evidence>
<dbReference type="InterPro" id="IPR009056">
    <property type="entry name" value="Cyt_c-like_dom"/>
</dbReference>
<comment type="cofactor">
    <cofactor evidence="9">
        <name>heme c</name>
        <dbReference type="ChEBI" id="CHEBI:61717"/>
    </cofactor>
    <text evidence="9">Binds 3 heme c groups covalently per subunit.</text>
</comment>
<gene>
    <name evidence="13" type="ORF">CWS72_18535</name>
</gene>
<keyword evidence="2" id="KW-1003">Cell membrane</keyword>
<dbReference type="SUPFAM" id="SSF46626">
    <property type="entry name" value="Cytochrome c"/>
    <property type="match status" value="3"/>
</dbReference>
<dbReference type="Pfam" id="PF00034">
    <property type="entry name" value="Cytochrom_C"/>
    <property type="match status" value="2"/>
</dbReference>
<dbReference type="InterPro" id="IPR014353">
    <property type="entry name" value="Membr-bd_ADH_cyt_c"/>
</dbReference>
<evidence type="ECO:0000256" key="10">
    <source>
        <dbReference type="PIRSR" id="PIRSR000018-51"/>
    </source>
</evidence>
<dbReference type="PIRSF" id="PIRSF000018">
    <property type="entry name" value="Mb_ADH_cyt_c"/>
    <property type="match status" value="1"/>
</dbReference>
<evidence type="ECO:0000256" key="4">
    <source>
        <dbReference type="ARBA" id="ARBA00022723"/>
    </source>
</evidence>
<dbReference type="Proteomes" id="UP000233293">
    <property type="component" value="Unassembled WGS sequence"/>
</dbReference>
<feature type="chain" id="PRO_5014936983" evidence="11">
    <location>
        <begin position="23"/>
        <end position="424"/>
    </location>
</feature>
<name>A0A2N3PRL0_9PROT</name>
<evidence type="ECO:0000256" key="1">
    <source>
        <dbReference type="ARBA" id="ARBA00004236"/>
    </source>
</evidence>
<feature type="binding site" description="covalent" evidence="9">
    <location>
        <position position="194"/>
    </location>
    <ligand>
        <name>heme c</name>
        <dbReference type="ChEBI" id="CHEBI:61717"/>
        <label>2</label>
    </ligand>
</feature>
<dbReference type="EMBL" id="PIUM01000024">
    <property type="protein sequence ID" value="PKU23035.1"/>
    <property type="molecule type" value="Genomic_DNA"/>
</dbReference>
<keyword evidence="4 10" id="KW-0479">Metal-binding</keyword>
<organism evidence="13 14">
    <name type="scientific">Telmatospirillum siberiense</name>
    <dbReference type="NCBI Taxonomy" id="382514"/>
    <lineage>
        <taxon>Bacteria</taxon>
        <taxon>Pseudomonadati</taxon>
        <taxon>Pseudomonadota</taxon>
        <taxon>Alphaproteobacteria</taxon>
        <taxon>Rhodospirillales</taxon>
        <taxon>Rhodospirillaceae</taxon>
        <taxon>Telmatospirillum</taxon>
    </lineage>
</organism>
<keyword evidence="7 10" id="KW-0408">Iron</keyword>
<feature type="domain" description="Cytochrome c" evidence="12">
    <location>
        <begin position="29"/>
        <end position="132"/>
    </location>
</feature>
<feature type="binding site" description="covalent" evidence="9">
    <location>
        <position position="326"/>
    </location>
    <ligand>
        <name>heme c</name>
        <dbReference type="ChEBI" id="CHEBI:61717"/>
        <label>3</label>
    </ligand>
</feature>
<evidence type="ECO:0000259" key="12">
    <source>
        <dbReference type="PROSITE" id="PS51007"/>
    </source>
</evidence>
<dbReference type="PROSITE" id="PS51007">
    <property type="entry name" value="CYTC"/>
    <property type="match status" value="3"/>
</dbReference>
<dbReference type="GO" id="GO:0005506">
    <property type="term" value="F:iron ion binding"/>
    <property type="evidence" value="ECO:0007669"/>
    <property type="project" value="InterPro"/>
</dbReference>
<keyword evidence="3 9" id="KW-0349">Heme</keyword>
<dbReference type="PANTHER" id="PTHR35008:SF8">
    <property type="entry name" value="ALCOHOL DEHYDROGENASE CYTOCHROME C SUBUNIT"/>
    <property type="match status" value="1"/>
</dbReference>
<feature type="signal peptide" evidence="11">
    <location>
        <begin position="1"/>
        <end position="22"/>
    </location>
</feature>
<feature type="binding site" description="covalent" evidence="9">
    <location>
        <position position="46"/>
    </location>
    <ligand>
        <name>heme c</name>
        <dbReference type="ChEBI" id="CHEBI:61717"/>
        <label>1</label>
    </ligand>
</feature>
<comment type="caution">
    <text evidence="13">The sequence shown here is derived from an EMBL/GenBank/DDBJ whole genome shotgun (WGS) entry which is preliminary data.</text>
</comment>
<feature type="domain" description="Cytochrome c" evidence="12">
    <location>
        <begin position="313"/>
        <end position="403"/>
    </location>
</feature>
<feature type="binding site" description="axial binding residue" evidence="10">
    <location>
        <position position="47"/>
    </location>
    <ligand>
        <name>heme c</name>
        <dbReference type="ChEBI" id="CHEBI:61717"/>
        <label>1</label>
    </ligand>
    <ligandPart>
        <name>Fe</name>
        <dbReference type="ChEBI" id="CHEBI:18248"/>
    </ligandPart>
</feature>
<dbReference type="PANTHER" id="PTHR35008">
    <property type="entry name" value="BLL4482 PROTEIN-RELATED"/>
    <property type="match status" value="1"/>
</dbReference>
<dbReference type="GO" id="GO:0009055">
    <property type="term" value="F:electron transfer activity"/>
    <property type="evidence" value="ECO:0007669"/>
    <property type="project" value="InterPro"/>
</dbReference>
<evidence type="ECO:0000256" key="7">
    <source>
        <dbReference type="ARBA" id="ARBA00023004"/>
    </source>
</evidence>
<comment type="subcellular location">
    <subcellularLocation>
        <location evidence="1">Cell membrane</location>
    </subcellularLocation>
</comment>
<feature type="binding site" description="covalent" evidence="9">
    <location>
        <position position="191"/>
    </location>
    <ligand>
        <name>heme c</name>
        <dbReference type="ChEBI" id="CHEBI:61717"/>
        <label>2</label>
    </ligand>
</feature>
<feature type="domain" description="Cytochrome c" evidence="12">
    <location>
        <begin position="176"/>
        <end position="291"/>
    </location>
</feature>
<keyword evidence="6" id="KW-0677">Repeat</keyword>
<dbReference type="Gene3D" id="1.10.760.10">
    <property type="entry name" value="Cytochrome c-like domain"/>
    <property type="match status" value="3"/>
</dbReference>
<sequence length="424" mass="44987">MTVTRPWAALLLFLAIPATALADGDSDRALVAKGEYVARTGDCLTCHTAKDGKPYAGGLPMQTPIGIIYSKNITPDKETGIGDWTYDTFARLMRTGIDDEGHSSYPAMPYPSFSRIGDDDLAALYAYFQHGVDPVRQANRKSEIPWPLSVRWPLGVWRWAFAPAVQPFQPPPQADARIARGAYLVEGPGHCGACHTPRGLALQEEALSDAEGSDYLSGGSAIDGWVPVSLRDEYGGGLAGWSASDIVALLKTGRNTHGATLGGMNDVVVHSTQYFTDEDLVSVAAYLKSLAPNKDSPPFRYDDTAAKALFNGTPPTKGAQIYVDRCGGCHRTDGKGAGSVFPSLAGNPILQTADATSAINIVLAGGAVPATATSPSVFTMAPYADVLTDQEIADVVSFIQTSWGNTGTATTREKVTSLRNTKAR</sequence>
<evidence type="ECO:0000256" key="11">
    <source>
        <dbReference type="SAM" id="SignalP"/>
    </source>
</evidence>
<keyword evidence="5 11" id="KW-0732">Signal</keyword>
<dbReference type="GO" id="GO:0016614">
    <property type="term" value="F:oxidoreductase activity, acting on CH-OH group of donors"/>
    <property type="evidence" value="ECO:0007669"/>
    <property type="project" value="InterPro"/>
</dbReference>
<keyword evidence="14" id="KW-1185">Reference proteome</keyword>
<evidence type="ECO:0000256" key="8">
    <source>
        <dbReference type="ARBA" id="ARBA00023136"/>
    </source>
</evidence>
<dbReference type="InterPro" id="IPR051459">
    <property type="entry name" value="Cytochrome_c-type_DH"/>
</dbReference>
<dbReference type="GO" id="GO:0005886">
    <property type="term" value="C:plasma membrane"/>
    <property type="evidence" value="ECO:0007669"/>
    <property type="project" value="UniProtKB-SubCell"/>
</dbReference>
<feature type="binding site" description="covalent" evidence="9">
    <location>
        <position position="43"/>
    </location>
    <ligand>
        <name>heme c</name>
        <dbReference type="ChEBI" id="CHEBI:61717"/>
        <label>1</label>
    </ligand>
</feature>
<feature type="binding site" description="axial binding residue" evidence="10">
    <location>
        <position position="330"/>
    </location>
    <ligand>
        <name>heme c</name>
        <dbReference type="ChEBI" id="CHEBI:61717"/>
        <label>3</label>
    </ligand>
    <ligandPart>
        <name>Fe</name>
        <dbReference type="ChEBI" id="CHEBI:18248"/>
    </ligandPart>
</feature>
<feature type="binding site" description="covalent" evidence="9">
    <location>
        <position position="329"/>
    </location>
    <ligand>
        <name>heme c</name>
        <dbReference type="ChEBI" id="CHEBI:61717"/>
        <label>3</label>
    </ligand>
</feature>
<dbReference type="RefSeq" id="WP_101252123.1">
    <property type="nucleotide sequence ID" value="NZ_PIUM01000024.1"/>
</dbReference>
<proteinExistence type="predicted"/>
<evidence type="ECO:0000313" key="13">
    <source>
        <dbReference type="EMBL" id="PKU23035.1"/>
    </source>
</evidence>